<dbReference type="EMBL" id="PDLY01000003">
    <property type="protein sequence ID" value="MBA5727372.1"/>
    <property type="molecule type" value="Genomic_DNA"/>
</dbReference>
<evidence type="ECO:0000313" key="1">
    <source>
        <dbReference type="EMBL" id="MBA5727372.1"/>
    </source>
</evidence>
<accession>A0ABR5ZST7</accession>
<dbReference type="Pfam" id="PF13416">
    <property type="entry name" value="SBP_bac_8"/>
    <property type="match status" value="1"/>
</dbReference>
<name>A0ABR5ZST7_9PROT</name>
<evidence type="ECO:0000313" key="2">
    <source>
        <dbReference type="Proteomes" id="UP000765338"/>
    </source>
</evidence>
<protein>
    <recommendedName>
        <fullName evidence="3">Extracellular solute-binding protein</fullName>
    </recommendedName>
</protein>
<comment type="caution">
    <text evidence="1">The sequence shown here is derived from an EMBL/GenBank/DDBJ whole genome shotgun (WGS) entry which is preliminary data.</text>
</comment>
<proteinExistence type="predicted"/>
<dbReference type="Proteomes" id="UP000765338">
    <property type="component" value="Unassembled WGS sequence"/>
</dbReference>
<keyword evidence="2" id="KW-1185">Reference proteome</keyword>
<organism evidence="1 2">
    <name type="scientific">Bombella mellum</name>
    <dbReference type="NCBI Taxonomy" id="2039288"/>
    <lineage>
        <taxon>Bacteria</taxon>
        <taxon>Pseudomonadati</taxon>
        <taxon>Pseudomonadota</taxon>
        <taxon>Alphaproteobacteria</taxon>
        <taxon>Acetobacterales</taxon>
        <taxon>Acetobacteraceae</taxon>
        <taxon>Bombella</taxon>
    </lineage>
</organism>
<evidence type="ECO:0008006" key="3">
    <source>
        <dbReference type="Google" id="ProtNLM"/>
    </source>
</evidence>
<reference evidence="1 2" key="1">
    <citation type="submission" date="2017-10" db="EMBL/GenBank/DDBJ databases">
        <authorList>
            <person name="Jakob F."/>
        </authorList>
    </citation>
    <scope>NUCLEOTIDE SEQUENCE [LARGE SCALE GENOMIC DNA]</scope>
    <source>
        <strain evidence="1 2">TMW 2.1889</strain>
    </source>
</reference>
<dbReference type="Gene3D" id="3.40.190.10">
    <property type="entry name" value="Periplasmic binding protein-like II"/>
    <property type="match status" value="2"/>
</dbReference>
<dbReference type="InterPro" id="IPR006059">
    <property type="entry name" value="SBP"/>
</dbReference>
<sequence>MIMAVLLAASATPLRADPTYYWAIPGHNFITMTPNGSPSFNFLNRNGSGLENIEQLTLAHPQPIQAIMLDSTESAIACARAWLQPIHALGRCGQPAGFFRNVLFWDSSRLTVPPHWATLWDVARYPGQRAFFRGPRLTLELALLADGVPPGKIYSQLSTQAGIDRAFRKLSQLRPYIIWWKSPSEAYHILQEQTVLMGITPSGIILSPQTRNTLARPYQAQMENILYSPAVWGIPATLPARKSDETRAILLANPPRLADIPTPMPTESLEISDSFWATHVILLGERFDAWLAQPQPPEP</sequence>
<dbReference type="SUPFAM" id="SSF53850">
    <property type="entry name" value="Periplasmic binding protein-like II"/>
    <property type="match status" value="1"/>
</dbReference>
<gene>
    <name evidence="1" type="ORF">CPA56_05180</name>
</gene>